<dbReference type="Gene3D" id="3.30.565.10">
    <property type="entry name" value="Histidine kinase-like ATPase, C-terminal domain"/>
    <property type="match status" value="1"/>
</dbReference>
<dbReference type="InterPro" id="IPR011712">
    <property type="entry name" value="Sig_transdc_His_kin_sub3_dim/P"/>
</dbReference>
<feature type="transmembrane region" description="Helical" evidence="4">
    <location>
        <begin position="38"/>
        <end position="58"/>
    </location>
</feature>
<dbReference type="InterPro" id="IPR050482">
    <property type="entry name" value="Sensor_HK_TwoCompSys"/>
</dbReference>
<dbReference type="EMBL" id="JAQNDN010000019">
    <property type="protein sequence ID" value="MDC0672245.1"/>
    <property type="molecule type" value="Genomic_DNA"/>
</dbReference>
<accession>A0ABT5BDM2</accession>
<evidence type="ECO:0000256" key="4">
    <source>
        <dbReference type="SAM" id="Phobius"/>
    </source>
</evidence>
<dbReference type="PANTHER" id="PTHR24421:SF59">
    <property type="entry name" value="OXYGEN SENSOR HISTIDINE KINASE NREB"/>
    <property type="match status" value="1"/>
</dbReference>
<keyword evidence="4" id="KW-0812">Transmembrane</keyword>
<comment type="caution">
    <text evidence="6">The sequence shown here is derived from an EMBL/GenBank/DDBJ whole genome shotgun (WGS) entry which is preliminary data.</text>
</comment>
<evidence type="ECO:0000313" key="6">
    <source>
        <dbReference type="EMBL" id="MDC0672245.1"/>
    </source>
</evidence>
<gene>
    <name evidence="6" type="ORF">POL58_31140</name>
</gene>
<keyword evidence="7" id="KW-1185">Reference proteome</keyword>
<dbReference type="InterPro" id="IPR036890">
    <property type="entry name" value="HATPase_C_sf"/>
</dbReference>
<dbReference type="SMART" id="SM00387">
    <property type="entry name" value="HATPase_c"/>
    <property type="match status" value="1"/>
</dbReference>
<protein>
    <submittedName>
        <fullName evidence="6">Histidine kinase</fullName>
    </submittedName>
</protein>
<dbReference type="PANTHER" id="PTHR24421">
    <property type="entry name" value="NITRATE/NITRITE SENSOR PROTEIN NARX-RELATED"/>
    <property type="match status" value="1"/>
</dbReference>
<dbReference type="RefSeq" id="WP_272003647.1">
    <property type="nucleotide sequence ID" value="NZ_JAQNDN010000019.1"/>
</dbReference>
<proteinExistence type="predicted"/>
<reference evidence="6 7" key="1">
    <citation type="submission" date="2022-11" db="EMBL/GenBank/DDBJ databases">
        <title>Minimal conservation of predation-associated metabolite biosynthetic gene clusters underscores biosynthetic potential of Myxococcota including descriptions for ten novel species: Archangium lansinium sp. nov., Myxococcus landrumus sp. nov., Nannocystis bai.</title>
        <authorList>
            <person name="Ahearne A."/>
            <person name="Stevens C."/>
            <person name="Dowd S."/>
        </authorList>
    </citation>
    <scope>NUCLEOTIDE SEQUENCE [LARGE SCALE GENOMIC DNA]</scope>
    <source>
        <strain evidence="6 7">NCELM</strain>
    </source>
</reference>
<keyword evidence="1" id="KW-0808">Transferase</keyword>
<name>A0ABT5BDM2_9BACT</name>
<dbReference type="Pfam" id="PF07730">
    <property type="entry name" value="HisKA_3"/>
    <property type="match status" value="1"/>
</dbReference>
<evidence type="ECO:0000256" key="1">
    <source>
        <dbReference type="ARBA" id="ARBA00022679"/>
    </source>
</evidence>
<dbReference type="Gene3D" id="1.20.5.1930">
    <property type="match status" value="1"/>
</dbReference>
<dbReference type="CDD" id="cd16917">
    <property type="entry name" value="HATPase_UhpB-NarQ-NarX-like"/>
    <property type="match status" value="1"/>
</dbReference>
<keyword evidence="4" id="KW-1133">Transmembrane helix</keyword>
<dbReference type="Proteomes" id="UP001217838">
    <property type="component" value="Unassembled WGS sequence"/>
</dbReference>
<evidence type="ECO:0000256" key="3">
    <source>
        <dbReference type="ARBA" id="ARBA00023012"/>
    </source>
</evidence>
<keyword evidence="3" id="KW-0902">Two-component regulatory system</keyword>
<organism evidence="6 7">
    <name type="scientific">Nannocystis radixulma</name>
    <dbReference type="NCBI Taxonomy" id="2995305"/>
    <lineage>
        <taxon>Bacteria</taxon>
        <taxon>Pseudomonadati</taxon>
        <taxon>Myxococcota</taxon>
        <taxon>Polyangia</taxon>
        <taxon>Nannocystales</taxon>
        <taxon>Nannocystaceae</taxon>
        <taxon>Nannocystis</taxon>
    </lineage>
</organism>
<evidence type="ECO:0000256" key="2">
    <source>
        <dbReference type="ARBA" id="ARBA00022777"/>
    </source>
</evidence>
<dbReference type="Pfam" id="PF02518">
    <property type="entry name" value="HATPase_c"/>
    <property type="match status" value="1"/>
</dbReference>
<feature type="transmembrane region" description="Helical" evidence="4">
    <location>
        <begin position="70"/>
        <end position="93"/>
    </location>
</feature>
<sequence length="381" mass="40791">MRVTSLLLLRLVVTIGWAVAAGETLADAASKWPPRSGAVLAGQMLLLLACLPALLWLIGGRLRGARSAVALLLLAVVSLAGALLYPDLLYLVAATLPFIMPRLRALAWLAAANVVCVPWLLHVLAQDGHVSAGLDVGPPWLMVSSHVAWQVVAFGIGVLATLERDQRAEAERLNGELVATQSLLADSARLASRREVSRELHDTLGHHLTVLHLQLELALRLTDGHARATLEEARVLAKLLLADVREVAGELRSGGVIDLRAALVTLAAGVRGPRVEVRFDDGFEITDPERAHAVFRCAQEAITNAIRHAGAGHVWIDVGRESAGVVLSVRDDGRVRLPIRAGHGLSGMRERIEALGGRLELGRDVRGSLFLRACLPPAEVP</sequence>
<feature type="domain" description="Histidine kinase/HSP90-like ATPase" evidence="5">
    <location>
        <begin position="289"/>
        <end position="379"/>
    </location>
</feature>
<evidence type="ECO:0000259" key="5">
    <source>
        <dbReference type="SMART" id="SM00387"/>
    </source>
</evidence>
<dbReference type="InterPro" id="IPR003594">
    <property type="entry name" value="HATPase_dom"/>
</dbReference>
<keyword evidence="2 6" id="KW-0418">Kinase</keyword>
<evidence type="ECO:0000313" key="7">
    <source>
        <dbReference type="Proteomes" id="UP001217838"/>
    </source>
</evidence>
<dbReference type="SUPFAM" id="SSF55874">
    <property type="entry name" value="ATPase domain of HSP90 chaperone/DNA topoisomerase II/histidine kinase"/>
    <property type="match status" value="1"/>
</dbReference>
<dbReference type="GO" id="GO:0016301">
    <property type="term" value="F:kinase activity"/>
    <property type="evidence" value="ECO:0007669"/>
    <property type="project" value="UniProtKB-KW"/>
</dbReference>
<keyword evidence="4" id="KW-0472">Membrane</keyword>